<evidence type="ECO:0008006" key="3">
    <source>
        <dbReference type="Google" id="ProtNLM"/>
    </source>
</evidence>
<keyword evidence="2" id="KW-1185">Reference proteome</keyword>
<protein>
    <recommendedName>
        <fullName evidence="3">F-box domain-containing protein</fullName>
    </recommendedName>
</protein>
<dbReference type="PANTHER" id="PTHR38926:SF64">
    <property type="entry name" value="F-BOX DOMAIN-CONTAINING PROTEIN"/>
    <property type="match status" value="1"/>
</dbReference>
<dbReference type="Proteomes" id="UP000292702">
    <property type="component" value="Unassembled WGS sequence"/>
</dbReference>
<dbReference type="PANTHER" id="PTHR38926">
    <property type="entry name" value="F-BOX DOMAIN CONTAINING PROTEIN, EXPRESSED"/>
    <property type="match status" value="1"/>
</dbReference>
<dbReference type="OrthoDB" id="3244423at2759"/>
<accession>A0A4R0R5B9</accession>
<evidence type="ECO:0000313" key="2">
    <source>
        <dbReference type="Proteomes" id="UP000292702"/>
    </source>
</evidence>
<dbReference type="EMBL" id="RWJN01000460">
    <property type="protein sequence ID" value="TCD61496.1"/>
    <property type="molecule type" value="Genomic_DNA"/>
</dbReference>
<gene>
    <name evidence="1" type="ORF">EIP91_008362</name>
</gene>
<dbReference type="AlphaFoldDB" id="A0A4R0R5B9"/>
<comment type="caution">
    <text evidence="1">The sequence shown here is derived from an EMBL/GenBank/DDBJ whole genome shotgun (WGS) entry which is preliminary data.</text>
</comment>
<dbReference type="Gene3D" id="1.20.1280.50">
    <property type="match status" value="1"/>
</dbReference>
<name>A0A4R0R5B9_9APHY</name>
<sequence length="1092" mass="124639">MKSDFSIAYRASLDAELAHYVVGAAKVRQKINALTRICRLPPETLGEIFVFYVQEMDEYAKRYWVDPHLGSDWPTVVSQVCHHWREVALATPRLWTKINVDNALERTKTFLERSKQAPLHVVAIQRSLSEDPSRLVSALELLVPELKRTESLHTSWSRPTYEAVRHLVPASLPSLRSLSMDMVENGPLSSHHPFADFIERISIPDLAAMHLHGYLIPWKTVFPAHLTHLTVTAPSLPSRDASMRHVTRMMLALSSLPFLELLTLDHATPHLPDVMIHQLGLSLPSVQDPFPLHLDRLRYLTIASSTLTAVHILNHFDLPASTRVTLRGGPMRLPGHSSDLVYDALRAKLEVPLDRDTKWPVCALVLRSHSVTFHKERFDDDREYLEQDGHMTVHVPDPFEVIDPLLPLSGVRYLFTVDVPITPRNWTDLLSATPRLEVLTVSFTEESSSRNDGAMTYLSDVLNFSSHKATKFSMFDDLDHWETPEPDEVPSLLVPKLRWITLDEMATSTVDERRASLDAQLMYHIIGAAEVRRKMNALTPICRLPPETLGEIFRLFVEDMELYGYWWLDRERYIDRPLVPAQVCHYWREVAVGTPWLWTRITVDNALERTRTFITRSKQVPLTVTSIQNIRSKDLSRFLSGLELAISELHRALSFHASLTTQTYDAVAHLIPLQLPLLKSLTMISQKMNDSSTPLFSDFFRTHLTPRLKTLDIRGHRVSWAKDIFPQHLLELTVQSPPEDYSLWTPSAITEVMSALQSFPSLKTLSLAHVIPPLPDTLDGVPLVLPPIQEAFVLRLPRLRYLTITSSTVSALHILDHFDLRPSTRVALHLKKTCPWELNNIFYDAIRSRLEVPLSAEDEDEPICALILRSDSATFHKKWLVTEEYEEQKAHLTISVEDTPPSKVFWPINGSFPLNGVAFLFTEDVDFSPRPREWVALLSALPNLEVLDVKVSPRSNSEHMIAQRKTKVLPQLCAVLDFSDHGLYDALAFDFTDDSFAKPKPIPPTLLVPYLSRLSISGMRFTEYTDDWSLHPTNYTHRFCQMLKDRSAKGTKLEKLSLWCGKIPQKDVELMGNLVEELEGDYFDYDTDDDDL</sequence>
<dbReference type="SUPFAM" id="SSF52047">
    <property type="entry name" value="RNI-like"/>
    <property type="match status" value="1"/>
</dbReference>
<organism evidence="1 2">
    <name type="scientific">Steccherinum ochraceum</name>
    <dbReference type="NCBI Taxonomy" id="92696"/>
    <lineage>
        <taxon>Eukaryota</taxon>
        <taxon>Fungi</taxon>
        <taxon>Dikarya</taxon>
        <taxon>Basidiomycota</taxon>
        <taxon>Agaricomycotina</taxon>
        <taxon>Agaricomycetes</taxon>
        <taxon>Polyporales</taxon>
        <taxon>Steccherinaceae</taxon>
        <taxon>Steccherinum</taxon>
    </lineage>
</organism>
<reference evidence="1 2" key="1">
    <citation type="submission" date="2018-11" db="EMBL/GenBank/DDBJ databases">
        <title>Genome assembly of Steccherinum ochraceum LE-BIN_3174, the white-rot fungus of the Steccherinaceae family (The Residual Polyporoid clade, Polyporales, Basidiomycota).</title>
        <authorList>
            <person name="Fedorova T.V."/>
            <person name="Glazunova O.A."/>
            <person name="Landesman E.O."/>
            <person name="Moiseenko K.V."/>
            <person name="Psurtseva N.V."/>
            <person name="Savinova O.S."/>
            <person name="Shakhova N.V."/>
            <person name="Tyazhelova T.V."/>
            <person name="Vasina D.V."/>
        </authorList>
    </citation>
    <scope>NUCLEOTIDE SEQUENCE [LARGE SCALE GENOMIC DNA]</scope>
    <source>
        <strain evidence="1 2">LE-BIN_3174</strain>
    </source>
</reference>
<evidence type="ECO:0000313" key="1">
    <source>
        <dbReference type="EMBL" id="TCD61496.1"/>
    </source>
</evidence>
<proteinExistence type="predicted"/>